<dbReference type="Gene3D" id="2.30.300.10">
    <property type="entry name" value="Baseplate protein-like domain - beta roll fold"/>
    <property type="match status" value="1"/>
</dbReference>
<evidence type="ECO:0000259" key="3">
    <source>
        <dbReference type="Pfam" id="PF22255"/>
    </source>
</evidence>
<gene>
    <name evidence="4" type="ORF">EVS84_14105</name>
</gene>
<dbReference type="InterPro" id="IPR023399">
    <property type="entry name" value="Baseplate-like_2-layer_sand"/>
</dbReference>
<dbReference type="InterPro" id="IPR026276">
    <property type="entry name" value="Baseplate_GpP"/>
</dbReference>
<dbReference type="InterPro" id="IPR053981">
    <property type="entry name" value="Gp44/GpP-like_2nd"/>
</dbReference>
<evidence type="ECO:0000313" key="4">
    <source>
        <dbReference type="EMBL" id="RYM41035.1"/>
    </source>
</evidence>
<dbReference type="RefSeq" id="WP_129998798.1">
    <property type="nucleotide sequence ID" value="NZ_SEUB01000005.1"/>
</dbReference>
<feature type="domain" description="Baseplate hub protein gp44-like N-terminal" evidence="1">
    <location>
        <begin position="8"/>
        <end position="91"/>
    </location>
</feature>
<feature type="domain" description="Baseplate hub protein gp44/GpP-like C-terminal" evidence="2">
    <location>
        <begin position="257"/>
        <end position="339"/>
    </location>
</feature>
<name>A0A4Q4L447_9PSED</name>
<proteinExistence type="predicted"/>
<organism evidence="4 5">
    <name type="scientific">Pseudomonas koreensis</name>
    <dbReference type="NCBI Taxonomy" id="198620"/>
    <lineage>
        <taxon>Bacteria</taxon>
        <taxon>Pseudomonadati</taxon>
        <taxon>Pseudomonadota</taxon>
        <taxon>Gammaproteobacteria</taxon>
        <taxon>Pseudomonadales</taxon>
        <taxon>Pseudomonadaceae</taxon>
        <taxon>Pseudomonas</taxon>
    </lineage>
</organism>
<feature type="domain" description="Baseplate hub protein gp44/GpP-like second" evidence="3">
    <location>
        <begin position="95"/>
        <end position="177"/>
    </location>
</feature>
<evidence type="ECO:0000259" key="1">
    <source>
        <dbReference type="Pfam" id="PF21683"/>
    </source>
</evidence>
<comment type="caution">
    <text evidence="4">The sequence shown here is derived from an EMBL/GenBank/DDBJ whole genome shotgun (WGS) entry which is preliminary data.</text>
</comment>
<dbReference type="Pfam" id="PF22255">
    <property type="entry name" value="Gp44-like_2nd"/>
    <property type="match status" value="1"/>
</dbReference>
<dbReference type="InterPro" id="IPR049354">
    <property type="entry name" value="GpP-like_N"/>
</dbReference>
<dbReference type="PIRSF" id="PIRSF004440">
    <property type="entry name" value="GpP"/>
    <property type="match status" value="1"/>
</dbReference>
<dbReference type="AlphaFoldDB" id="A0A4Q4L447"/>
<dbReference type="Proteomes" id="UP000291107">
    <property type="component" value="Unassembled WGS sequence"/>
</dbReference>
<sequence length="349" mass="38713">MSEMDNHVTLTVNDMEYGGWKSVEITADLERQFRTFKLDITWQWPGQTVDQRIKPGDPCEVKIGKDLVLTGYVFKAPIRYDGRQISLTIEGSSKTQDLVDCAARNLPSQWQQQPLLTIVRDLASEYGLSVVNEISEITRLTKHTIVPGETAFQSIDRLLSLLRVFSTDNELGQLVLAKPGSGGRASDALELGKNILSASAPMDFSQVFSEYRVIGQQKGSDAKSGAAVSEVESTAADLSFKRRRTTVINEGTQLTFELAQQRAQWESATRMGRAQTTTYQVQGWRQSNGDLWRHNTLVKVKDPVLDFDGDMLISKVTYSLSAQGSVTTLQVAPPHTFDPDPTPPKQSQA</sequence>
<protein>
    <submittedName>
        <fullName evidence="4">Baseplate protein</fullName>
    </submittedName>
</protein>
<accession>A0A4Q4L447</accession>
<dbReference type="Gene3D" id="3.30.1920.10">
    <property type="entry name" value="Baseplate protein-like domains - 2 layer sandwich fold"/>
    <property type="match status" value="1"/>
</dbReference>
<reference evidence="4 5" key="1">
    <citation type="submission" date="2019-02" db="EMBL/GenBank/DDBJ databases">
        <title>Genome of Pseudomonas korensis isolated from heavy metal contaminated environment.</title>
        <authorList>
            <person name="Ayangbenro A.S."/>
            <person name="Babalola O."/>
        </authorList>
    </citation>
    <scope>NUCLEOTIDE SEQUENCE [LARGE SCALE GENOMIC DNA]</scope>
    <source>
        <strain evidence="4 5">AB36</strain>
    </source>
</reference>
<dbReference type="Gene3D" id="3.55.50.10">
    <property type="entry name" value="Baseplate protein-like domains"/>
    <property type="match status" value="1"/>
</dbReference>
<evidence type="ECO:0000259" key="2">
    <source>
        <dbReference type="Pfam" id="PF21929"/>
    </source>
</evidence>
<dbReference type="Pfam" id="PF21929">
    <property type="entry name" value="GpP_4th"/>
    <property type="match status" value="1"/>
</dbReference>
<dbReference type="SUPFAM" id="SSF69279">
    <property type="entry name" value="Phage tail proteins"/>
    <property type="match status" value="2"/>
</dbReference>
<dbReference type="InterPro" id="IPR053982">
    <property type="entry name" value="Gp44/GpP-like_C"/>
</dbReference>
<evidence type="ECO:0000313" key="5">
    <source>
        <dbReference type="Proteomes" id="UP000291107"/>
    </source>
</evidence>
<dbReference type="Pfam" id="PF21683">
    <property type="entry name" value="GpP-like_1st"/>
    <property type="match status" value="1"/>
</dbReference>
<dbReference type="EMBL" id="SEUB01000005">
    <property type="protein sequence ID" value="RYM41035.1"/>
    <property type="molecule type" value="Genomic_DNA"/>
</dbReference>